<evidence type="ECO:0000313" key="7">
    <source>
        <dbReference type="EMBL" id="PIL33498.1"/>
    </source>
</evidence>
<evidence type="ECO:0000256" key="4">
    <source>
        <dbReference type="ARBA" id="ARBA00022777"/>
    </source>
</evidence>
<dbReference type="PRINTS" id="PR00958">
    <property type="entry name" value="HOMSERKINASE"/>
</dbReference>
<dbReference type="InterPro" id="IPR006204">
    <property type="entry name" value="GHMP_kinase_N_dom"/>
</dbReference>
<comment type="caution">
    <text evidence="7">The sequence shown here is derived from an EMBL/GenBank/DDBJ whole genome shotgun (WGS) entry which is preliminary data.</text>
</comment>
<dbReference type="InterPro" id="IPR014721">
    <property type="entry name" value="Ribsml_uS5_D2-typ_fold_subgr"/>
</dbReference>
<evidence type="ECO:0000313" key="8">
    <source>
        <dbReference type="Proteomes" id="UP000230002"/>
    </source>
</evidence>
<dbReference type="PANTHER" id="PTHR20861">
    <property type="entry name" value="HOMOSERINE/4-DIPHOSPHOCYTIDYL-2-C-METHYL-D-ERYTHRITOL KINASE"/>
    <property type="match status" value="1"/>
</dbReference>
<dbReference type="GO" id="GO:0005524">
    <property type="term" value="F:ATP binding"/>
    <property type="evidence" value="ECO:0007669"/>
    <property type="project" value="UniProtKB-KW"/>
</dbReference>
<gene>
    <name evidence="7" type="ORF">GSI_04121</name>
</gene>
<keyword evidence="3" id="KW-0547">Nucleotide-binding</keyword>
<dbReference type="Pfam" id="PF00288">
    <property type="entry name" value="GHMP_kinases_N"/>
    <property type="match status" value="1"/>
</dbReference>
<keyword evidence="2" id="KW-0808">Transferase</keyword>
<dbReference type="AlphaFoldDB" id="A0A2G8SIX3"/>
<evidence type="ECO:0000256" key="3">
    <source>
        <dbReference type="ARBA" id="ARBA00022741"/>
    </source>
</evidence>
<proteinExistence type="predicted"/>
<keyword evidence="5" id="KW-0067">ATP-binding</keyword>
<dbReference type="GO" id="GO:0008652">
    <property type="term" value="P:amino acid biosynthetic process"/>
    <property type="evidence" value="ECO:0007669"/>
    <property type="project" value="UniProtKB-KW"/>
</dbReference>
<keyword evidence="1" id="KW-0028">Amino-acid biosynthesis</keyword>
<dbReference type="GO" id="GO:0016301">
    <property type="term" value="F:kinase activity"/>
    <property type="evidence" value="ECO:0007669"/>
    <property type="project" value="UniProtKB-KW"/>
</dbReference>
<accession>A0A2G8SIX3</accession>
<organism evidence="7 8">
    <name type="scientific">Ganoderma sinense ZZ0214-1</name>
    <dbReference type="NCBI Taxonomy" id="1077348"/>
    <lineage>
        <taxon>Eukaryota</taxon>
        <taxon>Fungi</taxon>
        <taxon>Dikarya</taxon>
        <taxon>Basidiomycota</taxon>
        <taxon>Agaricomycotina</taxon>
        <taxon>Agaricomycetes</taxon>
        <taxon>Polyporales</taxon>
        <taxon>Polyporaceae</taxon>
        <taxon>Ganoderma</taxon>
    </lineage>
</organism>
<keyword evidence="4" id="KW-0418">Kinase</keyword>
<dbReference type="Proteomes" id="UP000230002">
    <property type="component" value="Unassembled WGS sequence"/>
</dbReference>
<dbReference type="OrthoDB" id="195231at2759"/>
<protein>
    <recommendedName>
        <fullName evidence="6">GHMP kinase N-terminal domain-containing protein</fullName>
    </recommendedName>
</protein>
<reference evidence="7 8" key="1">
    <citation type="journal article" date="2015" name="Sci. Rep.">
        <title>Chromosome-level genome map provides insights into diverse defense mechanisms in the medicinal fungus Ganoderma sinense.</title>
        <authorList>
            <person name="Zhu Y."/>
            <person name="Xu J."/>
            <person name="Sun C."/>
            <person name="Zhou S."/>
            <person name="Xu H."/>
            <person name="Nelson D.R."/>
            <person name="Qian J."/>
            <person name="Song J."/>
            <person name="Luo H."/>
            <person name="Xiang L."/>
            <person name="Li Y."/>
            <person name="Xu Z."/>
            <person name="Ji A."/>
            <person name="Wang L."/>
            <person name="Lu S."/>
            <person name="Hayward A."/>
            <person name="Sun W."/>
            <person name="Li X."/>
            <person name="Schwartz D.C."/>
            <person name="Wang Y."/>
            <person name="Chen S."/>
        </authorList>
    </citation>
    <scope>NUCLEOTIDE SEQUENCE [LARGE SCALE GENOMIC DNA]</scope>
    <source>
        <strain evidence="7 8">ZZ0214-1</strain>
    </source>
</reference>
<dbReference type="Gene3D" id="3.30.230.10">
    <property type="match status" value="1"/>
</dbReference>
<dbReference type="SUPFAM" id="SSF54211">
    <property type="entry name" value="Ribosomal protein S5 domain 2-like"/>
    <property type="match status" value="1"/>
</dbReference>
<dbReference type="EMBL" id="AYKW01000007">
    <property type="protein sequence ID" value="PIL33498.1"/>
    <property type="molecule type" value="Genomic_DNA"/>
</dbReference>
<sequence length="181" mass="19229">MPTEPHLGLTTRVVLYVRRCHGIAWFPSTLTLHCTRTRPGGLGSSGAGAVVGVLLCSELGQLHLPRGRTLDFALMVERHPDNVTAASLLGGFVGSYLRELEAAVTEAKNVSVSYRPAGIGYSARLRCAGCIRALTIVTRSELGMAVAGSIFNLRLAVVTTAPAQSSPDPGLVWEAVEDQIY</sequence>
<evidence type="ECO:0000259" key="6">
    <source>
        <dbReference type="Pfam" id="PF00288"/>
    </source>
</evidence>
<evidence type="ECO:0000256" key="1">
    <source>
        <dbReference type="ARBA" id="ARBA00022605"/>
    </source>
</evidence>
<evidence type="ECO:0000256" key="2">
    <source>
        <dbReference type="ARBA" id="ARBA00022679"/>
    </source>
</evidence>
<keyword evidence="8" id="KW-1185">Reference proteome</keyword>
<evidence type="ECO:0000256" key="5">
    <source>
        <dbReference type="ARBA" id="ARBA00022840"/>
    </source>
</evidence>
<feature type="domain" description="GHMP kinase N-terminal" evidence="6">
    <location>
        <begin position="11"/>
        <end position="87"/>
    </location>
</feature>
<name>A0A2G8SIX3_9APHY</name>
<dbReference type="STRING" id="1077348.A0A2G8SIX3"/>
<dbReference type="InterPro" id="IPR020568">
    <property type="entry name" value="Ribosomal_Su5_D2-typ_SF"/>
</dbReference>
<dbReference type="PANTHER" id="PTHR20861:SF1">
    <property type="entry name" value="HOMOSERINE KINASE"/>
    <property type="match status" value="1"/>
</dbReference>